<protein>
    <recommendedName>
        <fullName evidence="1">F-box domain-containing protein</fullName>
    </recommendedName>
</protein>
<dbReference type="Gene3D" id="1.20.1280.50">
    <property type="match status" value="1"/>
</dbReference>
<organism evidence="2 3">
    <name type="scientific">Eragrostis curvula</name>
    <name type="common">weeping love grass</name>
    <dbReference type="NCBI Taxonomy" id="38414"/>
    <lineage>
        <taxon>Eukaryota</taxon>
        <taxon>Viridiplantae</taxon>
        <taxon>Streptophyta</taxon>
        <taxon>Embryophyta</taxon>
        <taxon>Tracheophyta</taxon>
        <taxon>Spermatophyta</taxon>
        <taxon>Magnoliopsida</taxon>
        <taxon>Liliopsida</taxon>
        <taxon>Poales</taxon>
        <taxon>Poaceae</taxon>
        <taxon>PACMAD clade</taxon>
        <taxon>Chloridoideae</taxon>
        <taxon>Eragrostideae</taxon>
        <taxon>Eragrostidinae</taxon>
        <taxon>Eragrostis</taxon>
    </lineage>
</organism>
<dbReference type="Gramene" id="TVU05403">
    <property type="protein sequence ID" value="TVU05403"/>
    <property type="gene ID" value="EJB05_48564"/>
</dbReference>
<dbReference type="PANTHER" id="PTHR31672:SF13">
    <property type="entry name" value="F-BOX PROTEIN CPR30-LIKE"/>
    <property type="match status" value="1"/>
</dbReference>
<dbReference type="NCBIfam" id="TIGR01640">
    <property type="entry name" value="F_box_assoc_1"/>
    <property type="match status" value="1"/>
</dbReference>
<name>A0A5J9T1Z3_9POAL</name>
<dbReference type="PANTHER" id="PTHR31672">
    <property type="entry name" value="BNACNNG10540D PROTEIN"/>
    <property type="match status" value="1"/>
</dbReference>
<evidence type="ECO:0000313" key="3">
    <source>
        <dbReference type="Proteomes" id="UP000324897"/>
    </source>
</evidence>
<feature type="domain" description="F-box" evidence="1">
    <location>
        <begin position="1"/>
        <end position="52"/>
    </location>
</feature>
<dbReference type="EMBL" id="RWGY01000051">
    <property type="protein sequence ID" value="TVU05403.1"/>
    <property type="molecule type" value="Genomic_DNA"/>
</dbReference>
<sequence>MDKGSDFPTDAFAEILRRLPPSSRRRLRLVCRHWREVIDERAPEKRSQHKKLVFVNEIYTLSAYVIDDLPEGPCRKVWTDGVVPGTDRPAFRTELVGTCNGLLSLYETIKPSGAISLVNPVTGETLAVPRLPPSGDIPTYYWRTEAYSFGSSWRDVPAPAGASCCLASGIIIVDGTAHWVTKDTATLASFDLADESFTSTAALPVRGGHGYITRLTEVRGRLGIIASVDKATPAKTEVWVLGDDGRKDQRGWSCRYRVQVHGVRRCLSRPHFAHGDYMLTTGSKNYSHLIVFGHTQSGAGRLQCHDVRISEQKPAGTAVACIKGHLCWMFAYIETTEPLGLYRLRD</sequence>
<dbReference type="InterPro" id="IPR017451">
    <property type="entry name" value="F-box-assoc_interact_dom"/>
</dbReference>
<keyword evidence="3" id="KW-1185">Reference proteome</keyword>
<dbReference type="InterPro" id="IPR036047">
    <property type="entry name" value="F-box-like_dom_sf"/>
</dbReference>
<dbReference type="SUPFAM" id="SSF81383">
    <property type="entry name" value="F-box domain"/>
    <property type="match status" value="1"/>
</dbReference>
<accession>A0A5J9T1Z3</accession>
<gene>
    <name evidence="2" type="ORF">EJB05_48564</name>
</gene>
<comment type="caution">
    <text evidence="2">The sequence shown here is derived from an EMBL/GenBank/DDBJ whole genome shotgun (WGS) entry which is preliminary data.</text>
</comment>
<dbReference type="Proteomes" id="UP000324897">
    <property type="component" value="Unassembled WGS sequence"/>
</dbReference>
<proteinExistence type="predicted"/>
<feature type="non-terminal residue" evidence="2">
    <location>
        <position position="1"/>
    </location>
</feature>
<dbReference type="InterPro" id="IPR001810">
    <property type="entry name" value="F-box_dom"/>
</dbReference>
<reference evidence="2 3" key="1">
    <citation type="journal article" date="2019" name="Sci. Rep.">
        <title>A high-quality genome of Eragrostis curvula grass provides insights into Poaceae evolution and supports new strategies to enhance forage quality.</title>
        <authorList>
            <person name="Carballo J."/>
            <person name="Santos B.A.C.M."/>
            <person name="Zappacosta D."/>
            <person name="Garbus I."/>
            <person name="Selva J.P."/>
            <person name="Gallo C.A."/>
            <person name="Diaz A."/>
            <person name="Albertini E."/>
            <person name="Caccamo M."/>
            <person name="Echenique V."/>
        </authorList>
    </citation>
    <scope>NUCLEOTIDE SEQUENCE [LARGE SCALE GENOMIC DNA]</scope>
    <source>
        <strain evidence="3">cv. Victoria</strain>
        <tissue evidence="2">Leaf</tissue>
    </source>
</reference>
<dbReference type="AlphaFoldDB" id="A0A5J9T1Z3"/>
<dbReference type="Pfam" id="PF00646">
    <property type="entry name" value="F-box"/>
    <property type="match status" value="1"/>
</dbReference>
<dbReference type="PROSITE" id="PS50181">
    <property type="entry name" value="FBOX"/>
    <property type="match status" value="1"/>
</dbReference>
<dbReference type="SMART" id="SM00256">
    <property type="entry name" value="FBOX"/>
    <property type="match status" value="1"/>
</dbReference>
<evidence type="ECO:0000313" key="2">
    <source>
        <dbReference type="EMBL" id="TVU05403.1"/>
    </source>
</evidence>
<dbReference type="InterPro" id="IPR050796">
    <property type="entry name" value="SCF_F-box_component"/>
</dbReference>
<evidence type="ECO:0000259" key="1">
    <source>
        <dbReference type="PROSITE" id="PS50181"/>
    </source>
</evidence>
<dbReference type="OrthoDB" id="665134at2759"/>